<dbReference type="AlphaFoldDB" id="A0A438CLU4"/>
<dbReference type="GO" id="GO:0034702">
    <property type="term" value="C:monoatomic ion channel complex"/>
    <property type="evidence" value="ECO:0007669"/>
    <property type="project" value="UniProtKB-KW"/>
</dbReference>
<proteinExistence type="predicted"/>
<sequence>MEMKVPHQLYSLYSASNMIKREDHSRKSLKKPEEKQHDDSKPFNSRNLSKVILPPLGVSSYNQNPLAPKGWIISPMDSRYRYEINLYVAHMQVLGDIYGGFSSLLSMDLPFSSCISEASPNRQLYITDNVVDLFFAVDIVLTFFVAYIDRRTQLLVCDWRKIAVRLVD</sequence>
<evidence type="ECO:0000256" key="1">
    <source>
        <dbReference type="ARBA" id="ARBA00022538"/>
    </source>
</evidence>
<keyword evidence="3" id="KW-0813">Transport</keyword>
<evidence type="ECO:0000256" key="5">
    <source>
        <dbReference type="ARBA" id="ARBA00023303"/>
    </source>
</evidence>
<organism evidence="7 8">
    <name type="scientific">Vitis vinifera</name>
    <name type="common">Grape</name>
    <dbReference type="NCBI Taxonomy" id="29760"/>
    <lineage>
        <taxon>Eukaryota</taxon>
        <taxon>Viridiplantae</taxon>
        <taxon>Streptophyta</taxon>
        <taxon>Embryophyta</taxon>
        <taxon>Tracheophyta</taxon>
        <taxon>Spermatophyta</taxon>
        <taxon>Magnoliopsida</taxon>
        <taxon>eudicotyledons</taxon>
        <taxon>Gunneridae</taxon>
        <taxon>Pentapetalae</taxon>
        <taxon>rosids</taxon>
        <taxon>Vitales</taxon>
        <taxon>Vitaceae</taxon>
        <taxon>Viteae</taxon>
        <taxon>Vitis</taxon>
    </lineage>
</organism>
<comment type="caution">
    <text evidence="7">The sequence shown here is derived from an EMBL/GenBank/DDBJ whole genome shotgun (WGS) entry which is preliminary data.</text>
</comment>
<accession>A0A438CLU4</accession>
<keyword evidence="4" id="KW-0630">Potassium</keyword>
<keyword evidence="1" id="KW-0633">Potassium transport</keyword>
<dbReference type="PANTHER" id="PTHR45743">
    <property type="entry name" value="POTASSIUM CHANNEL AKT1"/>
    <property type="match status" value="1"/>
</dbReference>
<keyword evidence="3" id="KW-0851">Voltage-gated channel</keyword>
<evidence type="ECO:0000256" key="2">
    <source>
        <dbReference type="ARBA" id="ARBA00022826"/>
    </source>
</evidence>
<keyword evidence="2" id="KW-0631">Potassium channel</keyword>
<keyword evidence="5 7" id="KW-0407">Ion channel</keyword>
<feature type="region of interest" description="Disordered" evidence="6">
    <location>
        <begin position="21"/>
        <end position="47"/>
    </location>
</feature>
<protein>
    <submittedName>
        <fullName evidence="7">Potassium channel AKT2/3</fullName>
    </submittedName>
</protein>
<evidence type="ECO:0000256" key="6">
    <source>
        <dbReference type="SAM" id="MobiDB-lite"/>
    </source>
</evidence>
<name>A0A438CLU4_VITVI</name>
<feature type="compositionally biased region" description="Basic and acidic residues" evidence="6">
    <location>
        <begin position="21"/>
        <end position="41"/>
    </location>
</feature>
<dbReference type="Proteomes" id="UP000288805">
    <property type="component" value="Unassembled WGS sequence"/>
</dbReference>
<dbReference type="InterPro" id="IPR045319">
    <property type="entry name" value="KAT/AKT"/>
</dbReference>
<evidence type="ECO:0000256" key="4">
    <source>
        <dbReference type="ARBA" id="ARBA00022958"/>
    </source>
</evidence>
<reference evidence="7 8" key="1">
    <citation type="journal article" date="2018" name="PLoS Genet.">
        <title>Population sequencing reveals clonal diversity and ancestral inbreeding in the grapevine cultivar Chardonnay.</title>
        <authorList>
            <person name="Roach M.J."/>
            <person name="Johnson D.L."/>
            <person name="Bohlmann J."/>
            <person name="van Vuuren H.J."/>
            <person name="Jones S.J."/>
            <person name="Pretorius I.S."/>
            <person name="Schmidt S.A."/>
            <person name="Borneman A.R."/>
        </authorList>
    </citation>
    <scope>NUCLEOTIDE SEQUENCE [LARGE SCALE GENOMIC DNA]</scope>
    <source>
        <strain evidence="8">cv. Chardonnay</strain>
        <tissue evidence="7">Leaf</tissue>
    </source>
</reference>
<evidence type="ECO:0000313" key="7">
    <source>
        <dbReference type="EMBL" id="RVW24171.1"/>
    </source>
</evidence>
<evidence type="ECO:0000313" key="8">
    <source>
        <dbReference type="Proteomes" id="UP000288805"/>
    </source>
</evidence>
<keyword evidence="3" id="KW-0406">Ion transport</keyword>
<gene>
    <name evidence="7" type="primary">AKT2_0</name>
    <name evidence="7" type="ORF">CK203_087041</name>
</gene>
<dbReference type="PANTHER" id="PTHR45743:SF21">
    <property type="entry name" value="POTASSIUM CHANNEL AKT2_3"/>
    <property type="match status" value="1"/>
</dbReference>
<evidence type="ECO:0000256" key="3">
    <source>
        <dbReference type="ARBA" id="ARBA00022882"/>
    </source>
</evidence>
<dbReference type="EMBL" id="QGNW01002178">
    <property type="protein sequence ID" value="RVW24171.1"/>
    <property type="molecule type" value="Genomic_DNA"/>
</dbReference>
<dbReference type="GO" id="GO:0005249">
    <property type="term" value="F:voltage-gated potassium channel activity"/>
    <property type="evidence" value="ECO:0007669"/>
    <property type="project" value="InterPro"/>
</dbReference>